<dbReference type="InterPro" id="IPR031982">
    <property type="entry name" value="PilE-like"/>
</dbReference>
<dbReference type="Pfam" id="PF16732">
    <property type="entry name" value="ComP_DUS"/>
    <property type="match status" value="1"/>
</dbReference>
<dbReference type="InterPro" id="IPR012902">
    <property type="entry name" value="N_methyl_site"/>
</dbReference>
<name>A0ABT7LII2_9BURK</name>
<proteinExistence type="predicted"/>
<keyword evidence="4" id="KW-1185">Reference proteome</keyword>
<feature type="transmembrane region" description="Helical" evidence="2">
    <location>
        <begin position="12"/>
        <end position="34"/>
    </location>
</feature>
<dbReference type="Proteomes" id="UP001238603">
    <property type="component" value="Unassembled WGS sequence"/>
</dbReference>
<dbReference type="RefSeq" id="WP_285982764.1">
    <property type="nucleotide sequence ID" value="NZ_JASVDS010000003.1"/>
</dbReference>
<gene>
    <name evidence="3" type="ORF">QRD43_12255</name>
</gene>
<protein>
    <submittedName>
        <fullName evidence="3">Type IV pilin protein</fullName>
    </submittedName>
</protein>
<organism evidence="3 4">
    <name type="scientific">Roseateles subflavus</name>
    <dbReference type="NCBI Taxonomy" id="3053353"/>
    <lineage>
        <taxon>Bacteria</taxon>
        <taxon>Pseudomonadati</taxon>
        <taxon>Pseudomonadota</taxon>
        <taxon>Betaproteobacteria</taxon>
        <taxon>Burkholderiales</taxon>
        <taxon>Sphaerotilaceae</taxon>
        <taxon>Roseateles</taxon>
    </lineage>
</organism>
<keyword evidence="1" id="KW-0488">Methylation</keyword>
<comment type="caution">
    <text evidence="3">The sequence shown here is derived from an EMBL/GenBank/DDBJ whole genome shotgun (WGS) entry which is preliminary data.</text>
</comment>
<reference evidence="3 4" key="1">
    <citation type="submission" date="2023-06" db="EMBL/GenBank/DDBJ databases">
        <title>Pelomonas sp. APW6 16S ribosomal RNA gene genome sequencing and assembly.</title>
        <authorList>
            <person name="Woo H."/>
        </authorList>
    </citation>
    <scope>NUCLEOTIDE SEQUENCE [LARGE SCALE GENOMIC DNA]</scope>
    <source>
        <strain evidence="3 4">APW6</strain>
    </source>
</reference>
<dbReference type="InterPro" id="IPR000983">
    <property type="entry name" value="Bac_GSPG_pilin"/>
</dbReference>
<dbReference type="EMBL" id="JASVDS010000003">
    <property type="protein sequence ID" value="MDL5032678.1"/>
    <property type="molecule type" value="Genomic_DNA"/>
</dbReference>
<evidence type="ECO:0000313" key="3">
    <source>
        <dbReference type="EMBL" id="MDL5032678.1"/>
    </source>
</evidence>
<dbReference type="Pfam" id="PF07963">
    <property type="entry name" value="N_methyl"/>
    <property type="match status" value="1"/>
</dbReference>
<dbReference type="PRINTS" id="PR00813">
    <property type="entry name" value="BCTERIALGSPG"/>
</dbReference>
<dbReference type="SUPFAM" id="SSF54523">
    <property type="entry name" value="Pili subunits"/>
    <property type="match status" value="1"/>
</dbReference>
<dbReference type="Gene3D" id="3.30.700.10">
    <property type="entry name" value="Glycoprotein, Type 4 Pilin"/>
    <property type="match status" value="1"/>
</dbReference>
<evidence type="ECO:0000313" key="4">
    <source>
        <dbReference type="Proteomes" id="UP001238603"/>
    </source>
</evidence>
<keyword evidence="2" id="KW-0812">Transmembrane</keyword>
<dbReference type="InterPro" id="IPR045584">
    <property type="entry name" value="Pilin-like"/>
</dbReference>
<dbReference type="NCBIfam" id="TIGR02532">
    <property type="entry name" value="IV_pilin_GFxxxE"/>
    <property type="match status" value="1"/>
</dbReference>
<accession>A0ABT7LII2</accession>
<evidence type="ECO:0000256" key="1">
    <source>
        <dbReference type="ARBA" id="ARBA00022481"/>
    </source>
</evidence>
<sequence length="155" mass="16979">MTHARPFFRRQSGFTIMELMIAVAIMGVLFGIALPSYKDYVRRGTLPEGLSALSDYKIKMEQYYQDNRNYGSSDACANAAPAPDWASFAPANKKFFSYECALSDGGQGYAITATGASGSAAAGHVYVQTHKGQRTTQFKGESVTRECWLMKGDEC</sequence>
<evidence type="ECO:0000256" key="2">
    <source>
        <dbReference type="SAM" id="Phobius"/>
    </source>
</evidence>
<keyword evidence="2" id="KW-0472">Membrane</keyword>
<keyword evidence="2" id="KW-1133">Transmembrane helix</keyword>